<name>A0A401T9S1_CHIPU</name>
<dbReference type="AlphaFoldDB" id="A0A401T9S1"/>
<comment type="caution">
    <text evidence="2">The sequence shown here is derived from an EMBL/GenBank/DDBJ whole genome shotgun (WGS) entry which is preliminary data.</text>
</comment>
<organism evidence="2 3">
    <name type="scientific">Chiloscyllium punctatum</name>
    <name type="common">Brownbanded bambooshark</name>
    <name type="synonym">Hemiscyllium punctatum</name>
    <dbReference type="NCBI Taxonomy" id="137246"/>
    <lineage>
        <taxon>Eukaryota</taxon>
        <taxon>Metazoa</taxon>
        <taxon>Chordata</taxon>
        <taxon>Craniata</taxon>
        <taxon>Vertebrata</taxon>
        <taxon>Chondrichthyes</taxon>
        <taxon>Elasmobranchii</taxon>
        <taxon>Galeomorphii</taxon>
        <taxon>Galeoidea</taxon>
        <taxon>Orectolobiformes</taxon>
        <taxon>Hemiscylliidae</taxon>
        <taxon>Chiloscyllium</taxon>
    </lineage>
</organism>
<protein>
    <submittedName>
        <fullName evidence="2">Uncharacterized protein</fullName>
    </submittedName>
</protein>
<feature type="compositionally biased region" description="Basic residues" evidence="1">
    <location>
        <begin position="141"/>
        <end position="150"/>
    </location>
</feature>
<keyword evidence="3" id="KW-1185">Reference proteome</keyword>
<proteinExistence type="predicted"/>
<dbReference type="Proteomes" id="UP000287033">
    <property type="component" value="Unassembled WGS sequence"/>
</dbReference>
<evidence type="ECO:0000313" key="2">
    <source>
        <dbReference type="EMBL" id="GCC39364.1"/>
    </source>
</evidence>
<gene>
    <name evidence="2" type="ORF">chiPu_0022755</name>
</gene>
<reference evidence="2 3" key="1">
    <citation type="journal article" date="2018" name="Nat. Ecol. Evol.">
        <title>Shark genomes provide insights into elasmobranch evolution and the origin of vertebrates.</title>
        <authorList>
            <person name="Hara Y"/>
            <person name="Yamaguchi K"/>
            <person name="Onimaru K"/>
            <person name="Kadota M"/>
            <person name="Koyanagi M"/>
            <person name="Keeley SD"/>
            <person name="Tatsumi K"/>
            <person name="Tanaka K"/>
            <person name="Motone F"/>
            <person name="Kageyama Y"/>
            <person name="Nozu R"/>
            <person name="Adachi N"/>
            <person name="Nishimura O"/>
            <person name="Nakagawa R"/>
            <person name="Tanegashima C"/>
            <person name="Kiyatake I"/>
            <person name="Matsumoto R"/>
            <person name="Murakumo K"/>
            <person name="Nishida K"/>
            <person name="Terakita A"/>
            <person name="Kuratani S"/>
            <person name="Sato K"/>
            <person name="Hyodo S Kuraku.S."/>
        </authorList>
    </citation>
    <scope>NUCLEOTIDE SEQUENCE [LARGE SCALE GENOMIC DNA]</scope>
</reference>
<evidence type="ECO:0000313" key="3">
    <source>
        <dbReference type="Proteomes" id="UP000287033"/>
    </source>
</evidence>
<dbReference type="EMBL" id="BEZZ01010841">
    <property type="protein sequence ID" value="GCC39364.1"/>
    <property type="molecule type" value="Genomic_DNA"/>
</dbReference>
<feature type="region of interest" description="Disordered" evidence="1">
    <location>
        <begin position="70"/>
        <end position="150"/>
    </location>
</feature>
<accession>A0A401T9S1</accession>
<evidence type="ECO:0000256" key="1">
    <source>
        <dbReference type="SAM" id="MobiDB-lite"/>
    </source>
</evidence>
<sequence>MVVGGNGFVVEWGGAVDLGWSVGVVGSNGGEFTQRAARGLKAPYLLAAVGAGCACAGVRLGVTKRTRNGACAVRSRPGPGRHSRREVQAAAGSGRTRAHAGPARARDGACVVSSRPPPGPGWRLRTEVQAGTGRSPGSDSRRRKVRDGGG</sequence>